<dbReference type="SUPFAM" id="SSF53474">
    <property type="entry name" value="alpha/beta-Hydrolases"/>
    <property type="match status" value="2"/>
</dbReference>
<dbReference type="Pfam" id="PF07819">
    <property type="entry name" value="PGAP1"/>
    <property type="match status" value="1"/>
</dbReference>
<comment type="similarity">
    <text evidence="1">Belongs to the esterase D family.</text>
</comment>
<evidence type="ECO:0000256" key="5">
    <source>
        <dbReference type="RuleBase" id="RU365011"/>
    </source>
</evidence>
<keyword evidence="9" id="KW-1185">Reference proteome</keyword>
<dbReference type="GO" id="GO:0018738">
    <property type="term" value="F:S-formylglutathione hydrolase activity"/>
    <property type="evidence" value="ECO:0007669"/>
    <property type="project" value="InterPro"/>
</dbReference>
<evidence type="ECO:0000256" key="6">
    <source>
        <dbReference type="SAM" id="MobiDB-lite"/>
    </source>
</evidence>
<evidence type="ECO:0000259" key="7">
    <source>
        <dbReference type="Pfam" id="PF07819"/>
    </source>
</evidence>
<dbReference type="Pfam" id="PF00756">
    <property type="entry name" value="Esterase"/>
    <property type="match status" value="1"/>
</dbReference>
<evidence type="ECO:0000256" key="4">
    <source>
        <dbReference type="PIRSR" id="PIRSR614186-1"/>
    </source>
</evidence>
<dbReference type="EMBL" id="LNZH02000187">
    <property type="protein sequence ID" value="OCB87852.1"/>
    <property type="molecule type" value="Genomic_DNA"/>
</dbReference>
<keyword evidence="5" id="KW-0472">Membrane</keyword>
<dbReference type="PANTHER" id="PTHR10061:SF0">
    <property type="entry name" value="S-FORMYLGLUTATHIONE HYDROLASE"/>
    <property type="match status" value="1"/>
</dbReference>
<feature type="region of interest" description="Disordered" evidence="6">
    <location>
        <begin position="62"/>
        <end position="81"/>
    </location>
</feature>
<feature type="domain" description="GPI inositol-deacylase PGAP1-like alpha/beta" evidence="7">
    <location>
        <begin position="331"/>
        <end position="381"/>
    </location>
</feature>
<dbReference type="GO" id="GO:0005789">
    <property type="term" value="C:endoplasmic reticulum membrane"/>
    <property type="evidence" value="ECO:0007669"/>
    <property type="project" value="UniProtKB-SubCell"/>
</dbReference>
<feature type="region of interest" description="Disordered" evidence="6">
    <location>
        <begin position="528"/>
        <end position="561"/>
    </location>
</feature>
<dbReference type="EC" id="3.1.-.-" evidence="5"/>
<keyword evidence="2" id="KW-0719">Serine esterase</keyword>
<evidence type="ECO:0000256" key="1">
    <source>
        <dbReference type="ARBA" id="ARBA00005622"/>
    </source>
</evidence>
<keyword evidence="5" id="KW-0256">Endoplasmic reticulum</keyword>
<sequence length="899" mass="98861">MWRAQAQRSAASASASRSRSSLNLNHNTTSKDSHCDVSSPNRSSTDLLQSAQELPIVRWFRGESSSPSQTSPPSTPPSALKEALEDEFPGSPTSIYSSVLHPELQRPPPACLPAHMNSRLQVRRSPPFLESLARSTLPTASVTRPPPVFRQLSGHSHTVSEEGLDGCRLDMTTSYIDITQSPPTRTSVDSLRRLHDRGIPVAPDLETPSYARLFSTTSPSRWWFGKEHKTEVDELLDESDRADTIEGEEEHIRKKYLAPKHPVVFCHGLLGFDNVKIGPSIAPMNVSHWRGIQEVLEARGIEVLVTRVPATSSPMERAKVLEARVSEVYPGRAVHLIGHSMGGLDCRYLTTHLTHRKFDVLSITTVATPHRGSSFADHFIATVGKERLPSVVSLLDLLPNGGGDGKAFESLTIEAMRKFNEETPDVEGVQYFSWGAIFEPGLLDVFKWSHSVIMEKEGPNDGLVSVHSSRWGTYLGTLEDVNHLDLIGWMNTARYKWAEFTGREIKFKPATFYLGVADHLARYADGQSANELDDESSGTGSKSTGRNEETTAPVAESSRAGAGIPLQRSTTSLVPRVHHLTIHTLEFILFFFSSPNIIIADMAIEFKEESKNKVFEGTIAKYSFKSEALGGTKTNFNLFLPANASPTSKVPLLTYLAGLTCTEDNGAQKGGFFKDAASEGIAILFPDTSPRGAGIEGEDDDWDFGTGAGFYLDATNTKYSKHYNTLTHVTKELPAVLAAQDIPIDLSRQSIFGHSMGGHGALTIYLASAPGAYRSASAFAPISNPTKCPWGEKAFKGYLAGGIEEGRKRYDATELIRGVKDPVHILVDYGTGDNFYKQGQLLPENFLRAAREAGHDEVEVRVRSQEGYDHSYYFVRSKTFQLSQLIMSTSTPIFLRLKV</sequence>
<dbReference type="Proteomes" id="UP000757232">
    <property type="component" value="Unassembled WGS sequence"/>
</dbReference>
<name>A0A9Q5HXJ0_SANBA</name>
<comment type="function">
    <text evidence="5">Involved in inositol deacylation of GPI-anchored proteins which plays important roles in the quality control and ER-associated degradation of GPI-anchored proteins.</text>
</comment>
<dbReference type="InterPro" id="IPR000801">
    <property type="entry name" value="Esterase-like"/>
</dbReference>
<gene>
    <name evidence="8" type="ORF">A7U60_g4986</name>
</gene>
<accession>A0A9Q5HXJ0</accession>
<dbReference type="InterPro" id="IPR012908">
    <property type="entry name" value="PGAP1-ab_dom-like"/>
</dbReference>
<feature type="active site" description="Charge relay system" evidence="4">
    <location>
        <position position="833"/>
    </location>
</feature>
<comment type="subcellular location">
    <subcellularLocation>
        <location evidence="5">Endoplasmic reticulum membrane</location>
    </subcellularLocation>
</comment>
<organism evidence="8 9">
    <name type="scientific">Sanghuangporus baumii</name>
    <name type="common">Phellinus baumii</name>
    <dbReference type="NCBI Taxonomy" id="108892"/>
    <lineage>
        <taxon>Eukaryota</taxon>
        <taxon>Fungi</taxon>
        <taxon>Dikarya</taxon>
        <taxon>Basidiomycota</taxon>
        <taxon>Agaricomycotina</taxon>
        <taxon>Agaricomycetes</taxon>
        <taxon>Hymenochaetales</taxon>
        <taxon>Hymenochaetaceae</taxon>
        <taxon>Sanghuangporus</taxon>
    </lineage>
</organism>
<evidence type="ECO:0000256" key="2">
    <source>
        <dbReference type="ARBA" id="ARBA00022487"/>
    </source>
</evidence>
<comment type="caution">
    <text evidence="8">The sequence shown here is derived from an EMBL/GenBank/DDBJ whole genome shotgun (WGS) entry which is preliminary data.</text>
</comment>
<evidence type="ECO:0000313" key="8">
    <source>
        <dbReference type="EMBL" id="OCB87852.1"/>
    </source>
</evidence>
<dbReference type="GO" id="GO:0052689">
    <property type="term" value="F:carboxylic ester hydrolase activity"/>
    <property type="evidence" value="ECO:0007669"/>
    <property type="project" value="UniProtKB-KW"/>
</dbReference>
<dbReference type="GO" id="GO:0046294">
    <property type="term" value="P:formaldehyde catabolic process"/>
    <property type="evidence" value="ECO:0007669"/>
    <property type="project" value="InterPro"/>
</dbReference>
<feature type="active site" description="Charge relay system" evidence="4">
    <location>
        <position position="755"/>
    </location>
</feature>
<evidence type="ECO:0000256" key="3">
    <source>
        <dbReference type="ARBA" id="ARBA00022801"/>
    </source>
</evidence>
<feature type="compositionally biased region" description="Polar residues" evidence="6">
    <location>
        <begin position="36"/>
        <end position="46"/>
    </location>
</feature>
<dbReference type="GO" id="GO:0005829">
    <property type="term" value="C:cytosol"/>
    <property type="evidence" value="ECO:0007669"/>
    <property type="project" value="TreeGrafter"/>
</dbReference>
<protein>
    <recommendedName>
        <fullName evidence="5">GPI inositol-deacylase</fullName>
        <ecNumber evidence="5">3.1.-.-</ecNumber>
    </recommendedName>
</protein>
<dbReference type="AlphaFoldDB" id="A0A9Q5HXJ0"/>
<feature type="compositionally biased region" description="Low complexity" evidence="6">
    <location>
        <begin position="1"/>
        <end position="21"/>
    </location>
</feature>
<evidence type="ECO:0000313" key="9">
    <source>
        <dbReference type="Proteomes" id="UP000757232"/>
    </source>
</evidence>
<keyword evidence="5" id="KW-0813">Transport</keyword>
<feature type="region of interest" description="Disordered" evidence="6">
    <location>
        <begin position="1"/>
        <end position="46"/>
    </location>
</feature>
<proteinExistence type="inferred from homology"/>
<reference evidence="8" key="1">
    <citation type="submission" date="2016-06" db="EMBL/GenBank/DDBJ databases">
        <title>Draft Genome sequence of the fungus Inonotus baumii.</title>
        <authorList>
            <person name="Zhu H."/>
            <person name="Lin W."/>
        </authorList>
    </citation>
    <scope>NUCLEOTIDE SEQUENCE</scope>
    <source>
        <strain evidence="8">821</strain>
    </source>
</reference>
<dbReference type="NCBIfam" id="TIGR02821">
    <property type="entry name" value="fghA_ester_D"/>
    <property type="match status" value="1"/>
</dbReference>
<keyword evidence="5" id="KW-0653">Protein transport</keyword>
<feature type="active site" description="Charge relay system" evidence="4">
    <location>
        <position position="870"/>
    </location>
</feature>
<keyword evidence="3 5" id="KW-0378">Hydrolase</keyword>
<dbReference type="Gene3D" id="3.40.50.1820">
    <property type="entry name" value="alpha/beta hydrolase"/>
    <property type="match status" value="2"/>
</dbReference>
<dbReference type="OrthoDB" id="5592486at2759"/>
<comment type="similarity">
    <text evidence="5">Belongs to the GPI inositol-deacylase family.</text>
</comment>
<dbReference type="InterPro" id="IPR029058">
    <property type="entry name" value="AB_hydrolase_fold"/>
</dbReference>
<dbReference type="InterPro" id="IPR014186">
    <property type="entry name" value="S-formylglutathione_hydrol"/>
</dbReference>
<dbReference type="GO" id="GO:0015031">
    <property type="term" value="P:protein transport"/>
    <property type="evidence" value="ECO:0007669"/>
    <property type="project" value="UniProtKB-KW"/>
</dbReference>
<dbReference type="PANTHER" id="PTHR10061">
    <property type="entry name" value="S-FORMYLGLUTATHIONE HYDROLASE"/>
    <property type="match status" value="1"/>
</dbReference>